<comment type="caution">
    <text evidence="1">The sequence shown here is derived from an EMBL/GenBank/DDBJ whole genome shotgun (WGS) entry which is preliminary data.</text>
</comment>
<feature type="non-terminal residue" evidence="1">
    <location>
        <position position="1"/>
    </location>
</feature>
<reference evidence="1" key="1">
    <citation type="journal article" date="2014" name="Front. Microbiol.">
        <title>High frequency of phylogenetically diverse reductive dehalogenase-homologous genes in deep subseafloor sedimentary metagenomes.</title>
        <authorList>
            <person name="Kawai M."/>
            <person name="Futagami T."/>
            <person name="Toyoda A."/>
            <person name="Takaki Y."/>
            <person name="Nishi S."/>
            <person name="Hori S."/>
            <person name="Arai W."/>
            <person name="Tsubouchi T."/>
            <person name="Morono Y."/>
            <person name="Uchiyama I."/>
            <person name="Ito T."/>
            <person name="Fujiyama A."/>
            <person name="Inagaki F."/>
            <person name="Takami H."/>
        </authorList>
    </citation>
    <scope>NUCLEOTIDE SEQUENCE</scope>
    <source>
        <strain evidence="1">Expedition CK06-06</strain>
    </source>
</reference>
<evidence type="ECO:0000313" key="1">
    <source>
        <dbReference type="EMBL" id="GAG07728.1"/>
    </source>
</evidence>
<protein>
    <submittedName>
        <fullName evidence="1">Uncharacterized protein</fullName>
    </submittedName>
</protein>
<organism evidence="1">
    <name type="scientific">marine sediment metagenome</name>
    <dbReference type="NCBI Taxonomy" id="412755"/>
    <lineage>
        <taxon>unclassified sequences</taxon>
        <taxon>metagenomes</taxon>
        <taxon>ecological metagenomes</taxon>
    </lineage>
</organism>
<sequence length="73" mass="8701">DISIYAVRLDSLRFPEKEMELKKFFASLHNDPAFKKFPRATAKFVFSGMRNKIKAKLMPWKEPKWKKVLRGEE</sequence>
<accession>X0V5F9</accession>
<name>X0V5F9_9ZZZZ</name>
<dbReference type="EMBL" id="BARS01021796">
    <property type="protein sequence ID" value="GAG07728.1"/>
    <property type="molecule type" value="Genomic_DNA"/>
</dbReference>
<proteinExistence type="predicted"/>
<dbReference type="AlphaFoldDB" id="X0V5F9"/>
<gene>
    <name evidence="1" type="ORF">S01H1_34945</name>
</gene>